<evidence type="ECO:0000313" key="3">
    <source>
        <dbReference type="Proteomes" id="UP000604475"/>
    </source>
</evidence>
<feature type="region of interest" description="Disordered" evidence="1">
    <location>
        <begin position="28"/>
        <end position="56"/>
    </location>
</feature>
<keyword evidence="3" id="KW-1185">Reference proteome</keyword>
<reference evidence="2" key="1">
    <citation type="submission" date="2020-12" db="EMBL/GenBank/DDBJ databases">
        <title>Genomic characterization of non-nitrogen-fixing Frankia strains.</title>
        <authorList>
            <person name="Carlos-Shanley C."/>
            <person name="Guerra T."/>
            <person name="Hahn D."/>
        </authorList>
    </citation>
    <scope>NUCLEOTIDE SEQUENCE</scope>
    <source>
        <strain evidence="2">CN6</strain>
    </source>
</reference>
<comment type="caution">
    <text evidence="2">The sequence shown here is derived from an EMBL/GenBank/DDBJ whole genome shotgun (WGS) entry which is preliminary data.</text>
</comment>
<name>A0A937RS32_9ACTN</name>
<protein>
    <submittedName>
        <fullName evidence="2">Uncharacterized protein</fullName>
    </submittedName>
</protein>
<evidence type="ECO:0000313" key="2">
    <source>
        <dbReference type="EMBL" id="MBL7632334.1"/>
    </source>
</evidence>
<sequence>MADDASFDAFYRQSRQRLYDCLYALTGDPAEAPVPQSQPQPAGNAHFRLPDESKEH</sequence>
<dbReference type="Proteomes" id="UP000604475">
    <property type="component" value="Unassembled WGS sequence"/>
</dbReference>
<dbReference type="EMBL" id="JAEACQ010000311">
    <property type="protein sequence ID" value="MBL7632334.1"/>
    <property type="molecule type" value="Genomic_DNA"/>
</dbReference>
<dbReference type="AlphaFoldDB" id="A0A937RS32"/>
<proteinExistence type="predicted"/>
<accession>A0A937RS32</accession>
<feature type="non-terminal residue" evidence="2">
    <location>
        <position position="56"/>
    </location>
</feature>
<evidence type="ECO:0000256" key="1">
    <source>
        <dbReference type="SAM" id="MobiDB-lite"/>
    </source>
</evidence>
<organism evidence="2 3">
    <name type="scientific">Frankia nepalensis</name>
    <dbReference type="NCBI Taxonomy" id="1836974"/>
    <lineage>
        <taxon>Bacteria</taxon>
        <taxon>Bacillati</taxon>
        <taxon>Actinomycetota</taxon>
        <taxon>Actinomycetes</taxon>
        <taxon>Frankiales</taxon>
        <taxon>Frankiaceae</taxon>
        <taxon>Frankia</taxon>
    </lineage>
</organism>
<gene>
    <name evidence="2" type="ORF">I7412_35315</name>
</gene>